<proteinExistence type="predicted"/>
<dbReference type="Proteomes" id="UP000198302">
    <property type="component" value="Unassembled WGS sequence"/>
</dbReference>
<evidence type="ECO:0000313" key="7">
    <source>
        <dbReference type="EMBL" id="OXA86823.1"/>
    </source>
</evidence>
<comment type="subcellular location">
    <subcellularLocation>
        <location evidence="1">Membrane</location>
        <topology evidence="1">Multi-pass membrane protein</topology>
    </subcellularLocation>
</comment>
<sequence length="89" mass="9784">MELDLIIGIIGAILSSVSFLPQVVQIWKTKSAKDLSMATIVLLASNGTSWLVYGLLKDAIPLVITNAIVLFMLLLIIFLKIKYRKNVPA</sequence>
<organism evidence="6 8">
    <name type="scientific">Flavobacterium hibernum</name>
    <dbReference type="NCBI Taxonomy" id="37752"/>
    <lineage>
        <taxon>Bacteria</taxon>
        <taxon>Pseudomonadati</taxon>
        <taxon>Bacteroidota</taxon>
        <taxon>Flavobacteriia</taxon>
        <taxon>Flavobacteriales</taxon>
        <taxon>Flavobacteriaceae</taxon>
        <taxon>Flavobacterium</taxon>
    </lineage>
</organism>
<protein>
    <recommendedName>
        <fullName evidence="10">MtN3 and saliva related transmembrane protein</fullName>
    </recommendedName>
</protein>
<dbReference type="Proteomes" id="UP000032061">
    <property type="component" value="Unassembled WGS sequence"/>
</dbReference>
<keyword evidence="3 5" id="KW-1133">Transmembrane helix</keyword>
<evidence type="ECO:0000256" key="1">
    <source>
        <dbReference type="ARBA" id="ARBA00004141"/>
    </source>
</evidence>
<dbReference type="OrthoDB" id="122062at2"/>
<evidence type="ECO:0000313" key="6">
    <source>
        <dbReference type="EMBL" id="KIO51366.1"/>
    </source>
</evidence>
<evidence type="ECO:0000313" key="9">
    <source>
        <dbReference type="Proteomes" id="UP000198302"/>
    </source>
</evidence>
<evidence type="ECO:0000313" key="8">
    <source>
        <dbReference type="Proteomes" id="UP000032061"/>
    </source>
</evidence>
<keyword evidence="9" id="KW-1185">Reference proteome</keyword>
<evidence type="ECO:0000256" key="5">
    <source>
        <dbReference type="SAM" id="Phobius"/>
    </source>
</evidence>
<dbReference type="Pfam" id="PF04193">
    <property type="entry name" value="PQ-loop"/>
    <property type="match status" value="1"/>
</dbReference>
<keyword evidence="4 5" id="KW-0472">Membrane</keyword>
<evidence type="ECO:0000256" key="2">
    <source>
        <dbReference type="ARBA" id="ARBA00022692"/>
    </source>
</evidence>
<name>A0A0D0EWE4_9FLAO</name>
<gene>
    <name evidence="7" type="ORF">B0A73_13075</name>
    <name evidence="6" type="ORF">IW18_18375</name>
</gene>
<dbReference type="GO" id="GO:0016020">
    <property type="term" value="C:membrane"/>
    <property type="evidence" value="ECO:0007669"/>
    <property type="project" value="UniProtKB-SubCell"/>
</dbReference>
<feature type="transmembrane region" description="Helical" evidence="5">
    <location>
        <begin position="59"/>
        <end position="79"/>
    </location>
</feature>
<dbReference type="STRING" id="37752.IW18_18375"/>
<evidence type="ECO:0000256" key="3">
    <source>
        <dbReference type="ARBA" id="ARBA00022989"/>
    </source>
</evidence>
<dbReference type="EMBL" id="JPRK01000016">
    <property type="protein sequence ID" value="KIO51366.1"/>
    <property type="molecule type" value="Genomic_DNA"/>
</dbReference>
<evidence type="ECO:0008006" key="10">
    <source>
        <dbReference type="Google" id="ProtNLM"/>
    </source>
</evidence>
<evidence type="ECO:0000256" key="4">
    <source>
        <dbReference type="ARBA" id="ARBA00023136"/>
    </source>
</evidence>
<dbReference type="Gene3D" id="1.20.1280.290">
    <property type="match status" value="1"/>
</dbReference>
<accession>A0A0D0EWE4</accession>
<reference evidence="7 9" key="2">
    <citation type="submission" date="2016-11" db="EMBL/GenBank/DDBJ databases">
        <title>Whole genomes of Flavobacteriaceae.</title>
        <authorList>
            <person name="Stine C."/>
            <person name="Li C."/>
            <person name="Tadesse D."/>
        </authorList>
    </citation>
    <scope>NUCLEOTIDE SEQUENCE [LARGE SCALE GENOMIC DNA]</scope>
    <source>
        <strain evidence="7 9">ATCC 51468</strain>
    </source>
</reference>
<reference evidence="6 8" key="1">
    <citation type="submission" date="2015-01" db="EMBL/GenBank/DDBJ databases">
        <title>Genome of Flavobacterium hibernum DSM 12611.</title>
        <authorList>
            <person name="Stropko S.J."/>
            <person name="Pipes S.E."/>
            <person name="Newman J.D."/>
        </authorList>
    </citation>
    <scope>NUCLEOTIDE SEQUENCE [LARGE SCALE GENOMIC DNA]</scope>
    <source>
        <strain evidence="6 8">DSM 12611</strain>
    </source>
</reference>
<dbReference type="AlphaFoldDB" id="A0A0D0EWE4"/>
<comment type="caution">
    <text evidence="6">The sequence shown here is derived from an EMBL/GenBank/DDBJ whole genome shotgun (WGS) entry which is preliminary data.</text>
</comment>
<dbReference type="InterPro" id="IPR006603">
    <property type="entry name" value="PQ-loop_rpt"/>
</dbReference>
<keyword evidence="2 5" id="KW-0812">Transmembrane</keyword>
<feature type="transmembrane region" description="Helical" evidence="5">
    <location>
        <begin position="6"/>
        <end position="23"/>
    </location>
</feature>
<dbReference type="EMBL" id="MUGX01000014">
    <property type="protein sequence ID" value="OXA86823.1"/>
    <property type="molecule type" value="Genomic_DNA"/>
</dbReference>
<dbReference type="RefSeq" id="WP_041519548.1">
    <property type="nucleotide sequence ID" value="NZ_JPRK01000016.1"/>
</dbReference>